<feature type="region of interest" description="Disordered" evidence="1">
    <location>
        <begin position="181"/>
        <end position="268"/>
    </location>
</feature>
<feature type="non-terminal residue" evidence="2">
    <location>
        <position position="1"/>
    </location>
</feature>
<reference evidence="2 3" key="1">
    <citation type="journal article" date="2021" name="Sci. Rep.">
        <title>Genome sequencing of the multicellular alga Astrephomene provides insights into convergent evolution of germ-soma differentiation.</title>
        <authorList>
            <person name="Yamashita S."/>
            <person name="Yamamoto K."/>
            <person name="Matsuzaki R."/>
            <person name="Suzuki S."/>
            <person name="Yamaguchi H."/>
            <person name="Hirooka S."/>
            <person name="Minakuchi Y."/>
            <person name="Miyagishima S."/>
            <person name="Kawachi M."/>
            <person name="Toyoda A."/>
            <person name="Nozaki H."/>
        </authorList>
    </citation>
    <scope>NUCLEOTIDE SEQUENCE [LARGE SCALE GENOMIC DNA]</scope>
    <source>
        <strain evidence="2 3">NIES-4017</strain>
    </source>
</reference>
<evidence type="ECO:0000313" key="3">
    <source>
        <dbReference type="Proteomes" id="UP001054857"/>
    </source>
</evidence>
<feature type="compositionally biased region" description="Acidic residues" evidence="1">
    <location>
        <begin position="243"/>
        <end position="254"/>
    </location>
</feature>
<organism evidence="2 3">
    <name type="scientific">Astrephomene gubernaculifera</name>
    <dbReference type="NCBI Taxonomy" id="47775"/>
    <lineage>
        <taxon>Eukaryota</taxon>
        <taxon>Viridiplantae</taxon>
        <taxon>Chlorophyta</taxon>
        <taxon>core chlorophytes</taxon>
        <taxon>Chlorophyceae</taxon>
        <taxon>CS clade</taxon>
        <taxon>Chlamydomonadales</taxon>
        <taxon>Astrephomenaceae</taxon>
        <taxon>Astrephomene</taxon>
    </lineage>
</organism>
<sequence>EEESPAVLLFRQFTSLSHEGQVAKVESYARMDERQLQELPYLDQDAHVAITALRQAMHMVELFGAVAALRADEDFQSDIRDPRVRDALAEAKRTNNLERYEDQPAVMSVAAKFKRLHAISRKTDGLQVVIDDLRAELPDNDPASTAAKMGEMRAMLRTCAGNAVQAVLNSVTAALPERLRSRLATPPGGGDGGGDDTARGPAGAGAAAVESSGGSGSSSGAAGERDGAQTRKQQQGSGVAQVEEVEEEQEEEEGRELTEEERRERQARLAHRARMDRLRAAATSAWSGGDKADDAVGYVDRLERDMKARARKGGAQRRKRLADYVGEEAALSLQHTFRALLITLLGFAVMWWFGLMPYQQEAAVLAQEAAMEAAARAAAAAAAAAAAGEAGAAQGAEAAGGSGLLEGL</sequence>
<comment type="caution">
    <text evidence="2">The sequence shown here is derived from an EMBL/GenBank/DDBJ whole genome shotgun (WGS) entry which is preliminary data.</text>
</comment>
<dbReference type="AlphaFoldDB" id="A0AAD3HM01"/>
<feature type="compositionally biased region" description="Low complexity" evidence="1">
    <location>
        <begin position="199"/>
        <end position="222"/>
    </location>
</feature>
<gene>
    <name evidence="2" type="ORF">Agub_g6366</name>
</gene>
<dbReference type="EMBL" id="BMAR01000009">
    <property type="protein sequence ID" value="GFR45260.1"/>
    <property type="molecule type" value="Genomic_DNA"/>
</dbReference>
<dbReference type="Proteomes" id="UP001054857">
    <property type="component" value="Unassembled WGS sequence"/>
</dbReference>
<feature type="compositionally biased region" description="Low complexity" evidence="1">
    <location>
        <begin position="233"/>
        <end position="242"/>
    </location>
</feature>
<accession>A0AAD3HM01</accession>
<keyword evidence="3" id="KW-1185">Reference proteome</keyword>
<name>A0AAD3HM01_9CHLO</name>
<evidence type="ECO:0000313" key="2">
    <source>
        <dbReference type="EMBL" id="GFR45260.1"/>
    </source>
</evidence>
<evidence type="ECO:0000256" key="1">
    <source>
        <dbReference type="SAM" id="MobiDB-lite"/>
    </source>
</evidence>
<protein>
    <submittedName>
        <fullName evidence="2">Uncharacterized protein</fullName>
    </submittedName>
</protein>
<feature type="compositionally biased region" description="Basic and acidic residues" evidence="1">
    <location>
        <begin position="255"/>
        <end position="268"/>
    </location>
</feature>
<proteinExistence type="predicted"/>